<evidence type="ECO:0000256" key="3">
    <source>
        <dbReference type="ARBA" id="ARBA00023170"/>
    </source>
</evidence>
<evidence type="ECO:0000313" key="6">
    <source>
        <dbReference type="WBParaSite" id="Csp11.Scaffold630.g21623.t1"/>
    </source>
</evidence>
<feature type="domain" description="NR LBD" evidence="4">
    <location>
        <begin position="1"/>
        <end position="93"/>
    </location>
</feature>
<dbReference type="PANTHER" id="PTHR45680">
    <property type="entry name" value="NUCLEAR HORMONE RECEPTOR FAMILY"/>
    <property type="match status" value="1"/>
</dbReference>
<proteinExistence type="predicted"/>
<keyword evidence="1" id="KW-0805">Transcription regulation</keyword>
<name>A0A1I7V233_9PELO</name>
<dbReference type="PANTHER" id="PTHR45680:SF21">
    <property type="entry name" value="NUCLEAR HORMONE RECEPTOR FAMILY"/>
    <property type="match status" value="1"/>
</dbReference>
<organism evidence="5 6">
    <name type="scientific">Caenorhabditis tropicalis</name>
    <dbReference type="NCBI Taxonomy" id="1561998"/>
    <lineage>
        <taxon>Eukaryota</taxon>
        <taxon>Metazoa</taxon>
        <taxon>Ecdysozoa</taxon>
        <taxon>Nematoda</taxon>
        <taxon>Chromadorea</taxon>
        <taxon>Rhabditida</taxon>
        <taxon>Rhabditina</taxon>
        <taxon>Rhabditomorpha</taxon>
        <taxon>Rhabditoidea</taxon>
        <taxon>Rhabditidae</taxon>
        <taxon>Peloderinae</taxon>
        <taxon>Caenorhabditis</taxon>
    </lineage>
</organism>
<dbReference type="STRING" id="1561998.A0A1I7V233"/>
<keyword evidence="3" id="KW-0675">Receptor</keyword>
<dbReference type="eggNOG" id="KOG3575">
    <property type="taxonomic scope" value="Eukaryota"/>
</dbReference>
<sequence>MLAQLCFQYAANRFGGEISKTMEGFIEILSNDLHDYYVNERNMSRYSGRLGKLLKINKEILENVRMYRSRGEVARVFDVFNLEFSHPEMFKDTGYQV</sequence>
<dbReference type="AlphaFoldDB" id="A0A1I7V233"/>
<evidence type="ECO:0000313" key="5">
    <source>
        <dbReference type="Proteomes" id="UP000095282"/>
    </source>
</evidence>
<evidence type="ECO:0000256" key="1">
    <source>
        <dbReference type="ARBA" id="ARBA00023015"/>
    </source>
</evidence>
<dbReference type="PROSITE" id="PS51843">
    <property type="entry name" value="NR_LBD"/>
    <property type="match status" value="1"/>
</dbReference>
<dbReference type="Proteomes" id="UP000095282">
    <property type="component" value="Unplaced"/>
</dbReference>
<evidence type="ECO:0000256" key="2">
    <source>
        <dbReference type="ARBA" id="ARBA00023163"/>
    </source>
</evidence>
<keyword evidence="2" id="KW-0804">Transcription</keyword>
<protein>
    <submittedName>
        <fullName evidence="6">NR LBD domain-containing protein</fullName>
    </submittedName>
</protein>
<dbReference type="InterPro" id="IPR000536">
    <property type="entry name" value="Nucl_hrmn_rcpt_lig-bd"/>
</dbReference>
<evidence type="ECO:0000259" key="4">
    <source>
        <dbReference type="PROSITE" id="PS51843"/>
    </source>
</evidence>
<dbReference type="WBParaSite" id="Csp11.Scaffold630.g21623.t1">
    <property type="protein sequence ID" value="Csp11.Scaffold630.g21623.t1"/>
    <property type="gene ID" value="Csp11.Scaffold630.g21623"/>
</dbReference>
<dbReference type="Pfam" id="PF00104">
    <property type="entry name" value="Hormone_recep"/>
    <property type="match status" value="1"/>
</dbReference>
<dbReference type="InterPro" id="IPR051152">
    <property type="entry name" value="C.elegans_Orphan_NR"/>
</dbReference>
<dbReference type="SUPFAM" id="SSF48508">
    <property type="entry name" value="Nuclear receptor ligand-binding domain"/>
    <property type="match status" value="1"/>
</dbReference>
<keyword evidence="5" id="KW-1185">Reference proteome</keyword>
<dbReference type="InterPro" id="IPR035500">
    <property type="entry name" value="NHR-like_dom_sf"/>
</dbReference>
<reference evidence="6" key="1">
    <citation type="submission" date="2016-11" db="UniProtKB">
        <authorList>
            <consortium name="WormBaseParasite"/>
        </authorList>
    </citation>
    <scope>IDENTIFICATION</scope>
</reference>
<accession>A0A1I7V233</accession>